<accession>A0A2P2QQS8</accession>
<sequence>MGLCVDSPVALLAGSIGCMLHN</sequence>
<proteinExistence type="predicted"/>
<name>A0A2P2QQS8_RHIMU</name>
<protein>
    <submittedName>
        <fullName evidence="1">Uncharacterized protein</fullName>
    </submittedName>
</protein>
<organism evidence="1">
    <name type="scientific">Rhizophora mucronata</name>
    <name type="common">Asiatic mangrove</name>
    <dbReference type="NCBI Taxonomy" id="61149"/>
    <lineage>
        <taxon>Eukaryota</taxon>
        <taxon>Viridiplantae</taxon>
        <taxon>Streptophyta</taxon>
        <taxon>Embryophyta</taxon>
        <taxon>Tracheophyta</taxon>
        <taxon>Spermatophyta</taxon>
        <taxon>Magnoliopsida</taxon>
        <taxon>eudicotyledons</taxon>
        <taxon>Gunneridae</taxon>
        <taxon>Pentapetalae</taxon>
        <taxon>rosids</taxon>
        <taxon>fabids</taxon>
        <taxon>Malpighiales</taxon>
        <taxon>Rhizophoraceae</taxon>
        <taxon>Rhizophora</taxon>
    </lineage>
</organism>
<dbReference type="AlphaFoldDB" id="A0A2P2QQS8"/>
<evidence type="ECO:0000313" key="1">
    <source>
        <dbReference type="EMBL" id="MBX69379.1"/>
    </source>
</evidence>
<reference evidence="1" key="1">
    <citation type="submission" date="2018-02" db="EMBL/GenBank/DDBJ databases">
        <title>Rhizophora mucronata_Transcriptome.</title>
        <authorList>
            <person name="Meera S.P."/>
            <person name="Sreeshan A."/>
            <person name="Augustine A."/>
        </authorList>
    </citation>
    <scope>NUCLEOTIDE SEQUENCE</scope>
    <source>
        <tissue evidence="1">Leaf</tissue>
    </source>
</reference>
<dbReference type="EMBL" id="GGEC01088895">
    <property type="protein sequence ID" value="MBX69379.1"/>
    <property type="molecule type" value="Transcribed_RNA"/>
</dbReference>